<gene>
    <name evidence="2" type="ORF">A1O3_04767</name>
</gene>
<sequence>MSLPSCRTKVALFEGCRPSLSTPQQIAATQDFLSSACSTSCIYCDIWKLATLIASHVPLSARYDLYTGTPVNSPNSSAPSSPATSSPISRSRSRSISYHQLISASKKIEAQFQAQRSRLNSILSICIVSGADQTEGLRMAHDRCSDAVEDLLDQEEDLEECLLRDLLESQEDTYDSDSDYDYTQFGYAVPPDYYQQERRPSLIDVTH</sequence>
<dbReference type="AlphaFoldDB" id="W9Y384"/>
<organism evidence="2 3">
    <name type="scientific">Capronia epimyces CBS 606.96</name>
    <dbReference type="NCBI Taxonomy" id="1182542"/>
    <lineage>
        <taxon>Eukaryota</taxon>
        <taxon>Fungi</taxon>
        <taxon>Dikarya</taxon>
        <taxon>Ascomycota</taxon>
        <taxon>Pezizomycotina</taxon>
        <taxon>Eurotiomycetes</taxon>
        <taxon>Chaetothyriomycetidae</taxon>
        <taxon>Chaetothyriales</taxon>
        <taxon>Herpotrichiellaceae</taxon>
        <taxon>Capronia</taxon>
    </lineage>
</organism>
<evidence type="ECO:0000313" key="3">
    <source>
        <dbReference type="Proteomes" id="UP000019478"/>
    </source>
</evidence>
<dbReference type="RefSeq" id="XP_007733085.1">
    <property type="nucleotide sequence ID" value="XM_007734895.1"/>
</dbReference>
<dbReference type="Proteomes" id="UP000019478">
    <property type="component" value="Unassembled WGS sequence"/>
</dbReference>
<dbReference type="GeneID" id="19168885"/>
<dbReference type="EMBL" id="AMGY01000004">
    <property type="protein sequence ID" value="EXJ84100.1"/>
    <property type="molecule type" value="Genomic_DNA"/>
</dbReference>
<evidence type="ECO:0000256" key="1">
    <source>
        <dbReference type="SAM" id="MobiDB-lite"/>
    </source>
</evidence>
<evidence type="ECO:0000313" key="2">
    <source>
        <dbReference type="EMBL" id="EXJ84100.1"/>
    </source>
</evidence>
<reference evidence="2 3" key="1">
    <citation type="submission" date="2013-03" db="EMBL/GenBank/DDBJ databases">
        <title>The Genome Sequence of Capronia epimyces CBS 606.96.</title>
        <authorList>
            <consortium name="The Broad Institute Genomics Platform"/>
            <person name="Cuomo C."/>
            <person name="de Hoog S."/>
            <person name="Gorbushina A."/>
            <person name="Walker B."/>
            <person name="Young S.K."/>
            <person name="Zeng Q."/>
            <person name="Gargeya S."/>
            <person name="Fitzgerald M."/>
            <person name="Haas B."/>
            <person name="Abouelleil A."/>
            <person name="Allen A.W."/>
            <person name="Alvarado L."/>
            <person name="Arachchi H.M."/>
            <person name="Berlin A.M."/>
            <person name="Chapman S.B."/>
            <person name="Gainer-Dewar J."/>
            <person name="Goldberg J."/>
            <person name="Griggs A."/>
            <person name="Gujja S."/>
            <person name="Hansen M."/>
            <person name="Howarth C."/>
            <person name="Imamovic A."/>
            <person name="Ireland A."/>
            <person name="Larimer J."/>
            <person name="McCowan C."/>
            <person name="Murphy C."/>
            <person name="Pearson M."/>
            <person name="Poon T.W."/>
            <person name="Priest M."/>
            <person name="Roberts A."/>
            <person name="Saif S."/>
            <person name="Shea T."/>
            <person name="Sisk P."/>
            <person name="Sykes S."/>
            <person name="Wortman J."/>
            <person name="Nusbaum C."/>
            <person name="Birren B."/>
        </authorList>
    </citation>
    <scope>NUCLEOTIDE SEQUENCE [LARGE SCALE GENOMIC DNA]</scope>
    <source>
        <strain evidence="2 3">CBS 606.96</strain>
    </source>
</reference>
<comment type="caution">
    <text evidence="2">The sequence shown here is derived from an EMBL/GenBank/DDBJ whole genome shotgun (WGS) entry which is preliminary data.</text>
</comment>
<dbReference type="OrthoDB" id="4160385at2759"/>
<keyword evidence="3" id="KW-1185">Reference proteome</keyword>
<dbReference type="eggNOG" id="ENOG502TGWF">
    <property type="taxonomic scope" value="Eukaryota"/>
</dbReference>
<protein>
    <submittedName>
        <fullName evidence="2">Uncharacterized protein</fullName>
    </submittedName>
</protein>
<name>W9Y384_9EURO</name>
<dbReference type="HOGENOM" id="CLU_066472_0_0_1"/>
<accession>W9Y384</accession>
<proteinExistence type="predicted"/>
<feature type="region of interest" description="Disordered" evidence="1">
    <location>
        <begin position="71"/>
        <end position="92"/>
    </location>
</feature>